<evidence type="ECO:0000313" key="7">
    <source>
        <dbReference type="Proteomes" id="UP000249590"/>
    </source>
</evidence>
<dbReference type="InterPro" id="IPR001647">
    <property type="entry name" value="HTH_TetR"/>
</dbReference>
<keyword evidence="7" id="KW-1185">Reference proteome</keyword>
<dbReference type="Proteomes" id="UP000249590">
    <property type="component" value="Unassembled WGS sequence"/>
</dbReference>
<dbReference type="OrthoDB" id="9811084at2"/>
<dbReference type="EMBL" id="QHHQ01000002">
    <property type="protein sequence ID" value="RAI01652.1"/>
    <property type="molecule type" value="Genomic_DNA"/>
</dbReference>
<dbReference type="PANTHER" id="PTHR47506:SF1">
    <property type="entry name" value="HTH-TYPE TRANSCRIPTIONAL REGULATOR YJDC"/>
    <property type="match status" value="1"/>
</dbReference>
<dbReference type="AlphaFoldDB" id="A0A8B2NWA2"/>
<organism evidence="6 7">
    <name type="scientific">Acuticoccus sediminis</name>
    <dbReference type="NCBI Taxonomy" id="2184697"/>
    <lineage>
        <taxon>Bacteria</taxon>
        <taxon>Pseudomonadati</taxon>
        <taxon>Pseudomonadota</taxon>
        <taxon>Alphaproteobacteria</taxon>
        <taxon>Hyphomicrobiales</taxon>
        <taxon>Amorphaceae</taxon>
        <taxon>Acuticoccus</taxon>
    </lineage>
</organism>
<dbReference type="InterPro" id="IPR036271">
    <property type="entry name" value="Tet_transcr_reg_TetR-rel_C_sf"/>
</dbReference>
<dbReference type="Pfam" id="PF00440">
    <property type="entry name" value="TetR_N"/>
    <property type="match status" value="1"/>
</dbReference>
<name>A0A8B2NWA2_9HYPH</name>
<evidence type="ECO:0000256" key="3">
    <source>
        <dbReference type="ARBA" id="ARBA00023163"/>
    </source>
</evidence>
<protein>
    <submittedName>
        <fullName evidence="6">TetR family transcriptional regulator</fullName>
    </submittedName>
</protein>
<sequence>MPAQDTREQIVEAADRLFYEQGFDTTSFADIASVVGLSRGNFYYHFKTKDEILDAVIDRRLAVTRAMLNAWQAGAETPKARIMSFVRILIANRAKIMSHGCPVGTLSSELAKLDHASRDKAAAVFTLFRDFLRRQFAELGEPDADGLALHVLMRSQGVAALATAFRDEAFVDREVAGMERWLDTRCPDTPRN</sequence>
<proteinExistence type="predicted"/>
<dbReference type="InterPro" id="IPR054156">
    <property type="entry name" value="YxaF_TetR_C"/>
</dbReference>
<dbReference type="RefSeq" id="WP_111344658.1">
    <property type="nucleotide sequence ID" value="NZ_QHHQ01000002.1"/>
</dbReference>
<evidence type="ECO:0000259" key="5">
    <source>
        <dbReference type="PROSITE" id="PS50977"/>
    </source>
</evidence>
<feature type="domain" description="HTH tetR-type" evidence="5">
    <location>
        <begin position="4"/>
        <end position="64"/>
    </location>
</feature>
<keyword evidence="2 4" id="KW-0238">DNA-binding</keyword>
<evidence type="ECO:0000256" key="1">
    <source>
        <dbReference type="ARBA" id="ARBA00023015"/>
    </source>
</evidence>
<keyword evidence="3" id="KW-0804">Transcription</keyword>
<dbReference type="SUPFAM" id="SSF48498">
    <property type="entry name" value="Tetracyclin repressor-like, C-terminal domain"/>
    <property type="match status" value="1"/>
</dbReference>
<accession>A0A8B2NWA2</accession>
<dbReference type="PRINTS" id="PR00455">
    <property type="entry name" value="HTHTETR"/>
</dbReference>
<evidence type="ECO:0000256" key="2">
    <source>
        <dbReference type="ARBA" id="ARBA00023125"/>
    </source>
</evidence>
<evidence type="ECO:0000313" key="6">
    <source>
        <dbReference type="EMBL" id="RAI01652.1"/>
    </source>
</evidence>
<dbReference type="SUPFAM" id="SSF46689">
    <property type="entry name" value="Homeodomain-like"/>
    <property type="match status" value="1"/>
</dbReference>
<dbReference type="PANTHER" id="PTHR47506">
    <property type="entry name" value="TRANSCRIPTIONAL REGULATORY PROTEIN"/>
    <property type="match status" value="1"/>
</dbReference>
<dbReference type="Pfam" id="PF21993">
    <property type="entry name" value="TetR_C_13_2"/>
    <property type="match status" value="1"/>
</dbReference>
<dbReference type="Gene3D" id="1.10.357.10">
    <property type="entry name" value="Tetracycline Repressor, domain 2"/>
    <property type="match status" value="1"/>
</dbReference>
<feature type="DNA-binding region" description="H-T-H motif" evidence="4">
    <location>
        <begin position="27"/>
        <end position="46"/>
    </location>
</feature>
<keyword evidence="1" id="KW-0805">Transcription regulation</keyword>
<reference evidence="6 7" key="1">
    <citation type="submission" date="2018-05" db="EMBL/GenBank/DDBJ databases">
        <title>Acuticoccus sediminis sp. nov., isolated from deep-sea sediment of Indian Ocean.</title>
        <authorList>
            <person name="Liu X."/>
            <person name="Lai Q."/>
            <person name="Du Y."/>
            <person name="Sun F."/>
            <person name="Zhang X."/>
            <person name="Wang S."/>
            <person name="Shao Z."/>
        </authorList>
    </citation>
    <scope>NUCLEOTIDE SEQUENCE [LARGE SCALE GENOMIC DNA]</scope>
    <source>
        <strain evidence="6 7">PTG4-2</strain>
    </source>
</reference>
<dbReference type="GO" id="GO:0003677">
    <property type="term" value="F:DNA binding"/>
    <property type="evidence" value="ECO:0007669"/>
    <property type="project" value="UniProtKB-UniRule"/>
</dbReference>
<evidence type="ECO:0000256" key="4">
    <source>
        <dbReference type="PROSITE-ProRule" id="PRU00335"/>
    </source>
</evidence>
<comment type="caution">
    <text evidence="6">The sequence shown here is derived from an EMBL/GenBank/DDBJ whole genome shotgun (WGS) entry which is preliminary data.</text>
</comment>
<dbReference type="PROSITE" id="PS50977">
    <property type="entry name" value="HTH_TETR_2"/>
    <property type="match status" value="1"/>
</dbReference>
<gene>
    <name evidence="6" type="ORF">DLJ53_09560</name>
</gene>
<dbReference type="InterPro" id="IPR009057">
    <property type="entry name" value="Homeodomain-like_sf"/>
</dbReference>